<dbReference type="SUPFAM" id="SSF50692">
    <property type="entry name" value="ADC-like"/>
    <property type="match status" value="1"/>
</dbReference>
<dbReference type="InterPro" id="IPR019574">
    <property type="entry name" value="NADH_UbQ_OxRdtase_Gsu_4Fe4S-bd"/>
</dbReference>
<evidence type="ECO:0000259" key="10">
    <source>
        <dbReference type="PROSITE" id="PS51085"/>
    </source>
</evidence>
<keyword evidence="4" id="KW-0001">2Fe-2S</keyword>
<dbReference type="GO" id="GO:0051539">
    <property type="term" value="F:4 iron, 4 sulfur cluster binding"/>
    <property type="evidence" value="ECO:0007669"/>
    <property type="project" value="UniProtKB-KW"/>
</dbReference>
<sequence>MLETVIKRERDLGTPEAESANTVTLIIDGQAITVPEGTSVMRAAALAGINIPKLCATDSLDAFGSCRLCLVQIEGRRGYPASCTTPAEEGMEVVTENAKLHALRRGVMELYISDHPLDCLTCPANGDCELQDMAGVVGLRNVRYGYEGANHLTSTVDDSNPYFSYDDTKCIVCNRCVRACEETQGTFALTISGRGFGSRVSPGQDEPFLQSECVSCGACVQACPTSTLQEKSVIELGQAEHAVLTTCAYCGVGCGFKAEMKGQEVVRMTPWKDGKANRGHSCVKGRFAWGYTTHKERVLNPMIRKNISDPWREVSWEEAIQYAASEFRRIQGRYGRDAVGGITSSRCTNEETWLVQKLIRAAFNTNNVDTCARVCHSPTGYGLKQTLGESAGTQTFDSVMKTDVVIVMGANPSSGHPVFASRLKKRLRQGARLIVIDPRRIELVSSPHIKADYHLQVRPGTNVALLTALAHVIATEGLIDEAYVAERCDPKSFNEWREFVSRAENSPEASAEVTGVPAQAVRGAARLFATQGNGAIYYGLGVTEHSQGSTTVMAIANLAMATGNVGREGVGVNPLRGQNNVQGSCDMGSFPHELPGYRHISDNVVRKQFEEAWNVTLQPEPGLRIPNMFDAALGGTFKGLYCQGEDIVQSDPNTQHVAAALSAMECIVVQDLFLNETAKYAHVFLPGSSFLEKDGTFTNAERRISRVRKVMEPRNGLADWEVTMALSNALGYPMNYTHPSEIMDEIARLTPTFTGVSYAKLEKMGSIQWPCNDAAPEGTPIMHVDAFVRGKGRFLVTQYVPSDERSTRKFPLLLTTGRILSQYNVGAQTRRTPNVMWHAEDVLEIHPQDAEDRGVAEGDWVGVQSRSGETVLRATLTDRVQPGVVYTTFHFPESGANVVTTDSSDWATNCPEYKVTAVQVMRVSQPSDWQRKWSRFTDIQQKLLRERARESDVVPAGK</sequence>
<dbReference type="PANTHER" id="PTHR43105">
    <property type="entry name" value="RESPIRATORY NITRATE REDUCTASE"/>
    <property type="match status" value="1"/>
</dbReference>
<name>A0A1C3JYD9_9BURK</name>
<accession>A0A1C3JYD9</accession>
<dbReference type="InterPro" id="IPR009010">
    <property type="entry name" value="Asp_de-COase-like_dom_sf"/>
</dbReference>
<dbReference type="Gene3D" id="3.10.20.740">
    <property type="match status" value="1"/>
</dbReference>
<comment type="similarity">
    <text evidence="1">Belongs to the complex I 75 kDa subunit family.</text>
</comment>
<dbReference type="OrthoDB" id="9810782at2"/>
<dbReference type="SUPFAM" id="SSF54862">
    <property type="entry name" value="4Fe-4S ferredoxins"/>
    <property type="match status" value="1"/>
</dbReference>
<evidence type="ECO:0000256" key="2">
    <source>
        <dbReference type="ARBA" id="ARBA00007023"/>
    </source>
</evidence>
<dbReference type="Gene3D" id="3.30.70.20">
    <property type="match status" value="1"/>
</dbReference>
<evidence type="ECO:0000256" key="9">
    <source>
        <dbReference type="ARBA" id="ARBA00023014"/>
    </source>
</evidence>
<keyword evidence="7" id="KW-0560">Oxidoreductase</keyword>
<keyword evidence="3" id="KW-0004">4Fe-4S</keyword>
<dbReference type="GO" id="GO:0051537">
    <property type="term" value="F:2 iron, 2 sulfur cluster binding"/>
    <property type="evidence" value="ECO:0007669"/>
    <property type="project" value="UniProtKB-KW"/>
</dbReference>
<dbReference type="PROSITE" id="PS51669">
    <property type="entry name" value="4FE4S_MOW_BIS_MGD"/>
    <property type="match status" value="1"/>
</dbReference>
<dbReference type="Pfam" id="PF10588">
    <property type="entry name" value="NADH-G_4Fe-4S_3"/>
    <property type="match status" value="1"/>
</dbReference>
<protein>
    <submittedName>
        <fullName evidence="14">NAD-dependent formate dehydrogenase alpha subunit</fullName>
    </submittedName>
</protein>
<evidence type="ECO:0000259" key="12">
    <source>
        <dbReference type="PROSITE" id="PS51669"/>
    </source>
</evidence>
<dbReference type="InterPro" id="IPR050123">
    <property type="entry name" value="Prok_molybdopt-oxidoreductase"/>
</dbReference>
<dbReference type="InterPro" id="IPR017896">
    <property type="entry name" value="4Fe4S_Fe-S-bd"/>
</dbReference>
<dbReference type="GO" id="GO:0008863">
    <property type="term" value="F:formate dehydrogenase (NAD+) activity"/>
    <property type="evidence" value="ECO:0007669"/>
    <property type="project" value="InterPro"/>
</dbReference>
<dbReference type="InterPro" id="IPR006478">
    <property type="entry name" value="Formate_DH_asu"/>
</dbReference>
<dbReference type="GO" id="GO:0003954">
    <property type="term" value="F:NADH dehydrogenase activity"/>
    <property type="evidence" value="ECO:0007669"/>
    <property type="project" value="TreeGrafter"/>
</dbReference>
<dbReference type="SMART" id="SM00926">
    <property type="entry name" value="Molybdop_Fe4S4"/>
    <property type="match status" value="1"/>
</dbReference>
<dbReference type="PROSITE" id="PS00198">
    <property type="entry name" value="4FE4S_FER_1"/>
    <property type="match status" value="1"/>
</dbReference>
<dbReference type="EMBL" id="FLRC01000006">
    <property type="protein sequence ID" value="SBT24158.1"/>
    <property type="molecule type" value="Genomic_DNA"/>
</dbReference>
<dbReference type="GO" id="GO:1990204">
    <property type="term" value="C:oxidoreductase complex"/>
    <property type="evidence" value="ECO:0007669"/>
    <property type="project" value="UniProtKB-ARBA"/>
</dbReference>
<dbReference type="SMART" id="SM00929">
    <property type="entry name" value="NADH-G_4Fe-4S_3"/>
    <property type="match status" value="1"/>
</dbReference>
<dbReference type="Gene3D" id="2.40.40.20">
    <property type="match status" value="1"/>
</dbReference>
<dbReference type="RefSeq" id="WP_067750061.1">
    <property type="nucleotide sequence ID" value="NZ_LT907988.1"/>
</dbReference>
<evidence type="ECO:0000256" key="4">
    <source>
        <dbReference type="ARBA" id="ARBA00022714"/>
    </source>
</evidence>
<dbReference type="GO" id="GO:0016020">
    <property type="term" value="C:membrane"/>
    <property type="evidence" value="ECO:0007669"/>
    <property type="project" value="TreeGrafter"/>
</dbReference>
<dbReference type="AlphaFoldDB" id="A0A1C3JYD9"/>
<evidence type="ECO:0000259" key="11">
    <source>
        <dbReference type="PROSITE" id="PS51379"/>
    </source>
</evidence>
<evidence type="ECO:0000256" key="6">
    <source>
        <dbReference type="ARBA" id="ARBA00022737"/>
    </source>
</evidence>
<dbReference type="InterPro" id="IPR001041">
    <property type="entry name" value="2Fe-2S_ferredoxin-type"/>
</dbReference>
<dbReference type="InterPro" id="IPR006656">
    <property type="entry name" value="Mopterin_OxRdtase"/>
</dbReference>
<dbReference type="Proteomes" id="UP000078558">
    <property type="component" value="Chromosome I"/>
</dbReference>
<dbReference type="Pfam" id="PF00384">
    <property type="entry name" value="Molybdopterin"/>
    <property type="match status" value="1"/>
</dbReference>
<dbReference type="EMBL" id="LT907988">
    <property type="protein sequence ID" value="SOE51392.1"/>
    <property type="molecule type" value="Genomic_DNA"/>
</dbReference>
<keyword evidence="8" id="KW-0408">Iron</keyword>
<dbReference type="Pfam" id="PF04879">
    <property type="entry name" value="Molybdop_Fe4S4"/>
    <property type="match status" value="1"/>
</dbReference>
<keyword evidence="9" id="KW-0411">Iron-sulfur</keyword>
<evidence type="ECO:0000259" key="13">
    <source>
        <dbReference type="PROSITE" id="PS51839"/>
    </source>
</evidence>
<evidence type="ECO:0000256" key="5">
    <source>
        <dbReference type="ARBA" id="ARBA00022723"/>
    </source>
</evidence>
<dbReference type="PANTHER" id="PTHR43105:SF14">
    <property type="entry name" value="FORMATE DEHYDROGENASE H"/>
    <property type="match status" value="1"/>
</dbReference>
<proteinExistence type="inferred from homology"/>
<dbReference type="PROSITE" id="PS51839">
    <property type="entry name" value="4FE4S_HC3"/>
    <property type="match status" value="1"/>
</dbReference>
<evidence type="ECO:0000256" key="7">
    <source>
        <dbReference type="ARBA" id="ARBA00023002"/>
    </source>
</evidence>
<keyword evidence="6" id="KW-0677">Repeat</keyword>
<feature type="domain" description="4Fe-4S Mo/W bis-MGD-type" evidence="12">
    <location>
        <begin position="240"/>
        <end position="296"/>
    </location>
</feature>
<dbReference type="CDD" id="cd00207">
    <property type="entry name" value="fer2"/>
    <property type="match status" value="1"/>
</dbReference>
<comment type="similarity">
    <text evidence="2">In the C-terminal section; belongs to the prokaryotic molybdopterin-containing oxidoreductase family.</text>
</comment>
<dbReference type="FunFam" id="3.10.20.740:FF:000005">
    <property type="entry name" value="NADH:ubiquinone oxidoreductase subunit"/>
    <property type="match status" value="1"/>
</dbReference>
<keyword evidence="16" id="KW-1185">Reference proteome</keyword>
<dbReference type="InterPro" id="IPR006963">
    <property type="entry name" value="Mopterin_OxRdtase_4Fe-4S_dom"/>
</dbReference>
<keyword evidence="5" id="KW-0479">Metal-binding</keyword>
<dbReference type="Gene3D" id="3.40.50.740">
    <property type="match status" value="1"/>
</dbReference>
<dbReference type="GO" id="GO:0015942">
    <property type="term" value="P:formate metabolic process"/>
    <property type="evidence" value="ECO:0007669"/>
    <property type="project" value="InterPro"/>
</dbReference>
<dbReference type="Pfam" id="PF13510">
    <property type="entry name" value="Fer2_4"/>
    <property type="match status" value="1"/>
</dbReference>
<dbReference type="PIRSF" id="PIRSF036643">
    <property type="entry name" value="FDH_alpha"/>
    <property type="match status" value="1"/>
</dbReference>
<feature type="domain" description="4Fe-4S His(Cys)3-ligated-type" evidence="13">
    <location>
        <begin position="99"/>
        <end position="138"/>
    </location>
</feature>
<reference evidence="14 16" key="1">
    <citation type="submission" date="2016-06" db="EMBL/GenBank/DDBJ databases">
        <authorList>
            <person name="Kjaerup R.B."/>
            <person name="Dalgaard T.S."/>
            <person name="Juul-Madsen H.R."/>
        </authorList>
    </citation>
    <scope>NUCLEOTIDE SEQUENCE [LARGE SCALE GENOMIC DNA]</scope>
    <source>
        <strain evidence="14">Orrdi1</strain>
    </source>
</reference>
<dbReference type="SUPFAM" id="SSF53706">
    <property type="entry name" value="Formate dehydrogenase/DMSO reductase, domains 1-3"/>
    <property type="match status" value="1"/>
</dbReference>
<dbReference type="GO" id="GO:0043546">
    <property type="term" value="F:molybdopterin cofactor binding"/>
    <property type="evidence" value="ECO:0007669"/>
    <property type="project" value="InterPro"/>
</dbReference>
<dbReference type="InterPro" id="IPR017900">
    <property type="entry name" value="4Fe4S_Fe_S_CS"/>
</dbReference>
<dbReference type="CDD" id="cd00508">
    <property type="entry name" value="MopB_CT_Fdh-Nap-like"/>
    <property type="match status" value="1"/>
</dbReference>
<evidence type="ECO:0000256" key="8">
    <source>
        <dbReference type="ARBA" id="ARBA00023004"/>
    </source>
</evidence>
<dbReference type="SUPFAM" id="SSF54292">
    <property type="entry name" value="2Fe-2S ferredoxin-like"/>
    <property type="match status" value="1"/>
</dbReference>
<dbReference type="PROSITE" id="PS51379">
    <property type="entry name" value="4FE4S_FER_2"/>
    <property type="match status" value="2"/>
</dbReference>
<dbReference type="FunFam" id="2.20.25.90:FF:000001">
    <property type="entry name" value="Formate dehydrogenase subunit alpha"/>
    <property type="match status" value="1"/>
</dbReference>
<dbReference type="KEGG" id="odi:ODI_R3409"/>
<dbReference type="Pfam" id="PF01568">
    <property type="entry name" value="Molydop_binding"/>
    <property type="match status" value="1"/>
</dbReference>
<gene>
    <name evidence="14" type="ORF">ODI_02246</name>
    <name evidence="15" type="ORF">ODI_R3409</name>
</gene>
<organism evidence="14 16">
    <name type="scientific">Orrella dioscoreae</name>
    <dbReference type="NCBI Taxonomy" id="1851544"/>
    <lineage>
        <taxon>Bacteria</taxon>
        <taxon>Pseudomonadati</taxon>
        <taxon>Pseudomonadota</taxon>
        <taxon>Betaproteobacteria</taxon>
        <taxon>Burkholderiales</taxon>
        <taxon>Alcaligenaceae</taxon>
        <taxon>Orrella</taxon>
    </lineage>
</organism>
<dbReference type="CDD" id="cd02753">
    <property type="entry name" value="MopB_Formate-Dh-H"/>
    <property type="match status" value="1"/>
</dbReference>
<evidence type="ECO:0000313" key="15">
    <source>
        <dbReference type="EMBL" id="SOE51392.1"/>
    </source>
</evidence>
<dbReference type="Pfam" id="PF12838">
    <property type="entry name" value="Fer4_7"/>
    <property type="match status" value="1"/>
</dbReference>
<feature type="domain" description="2Fe-2S ferredoxin-type" evidence="10">
    <location>
        <begin position="21"/>
        <end position="99"/>
    </location>
</feature>
<dbReference type="GO" id="GO:0022904">
    <property type="term" value="P:respiratory electron transport chain"/>
    <property type="evidence" value="ECO:0007669"/>
    <property type="project" value="TreeGrafter"/>
</dbReference>
<dbReference type="InterPro" id="IPR006657">
    <property type="entry name" value="MoPterin_dinucl-bd_dom"/>
</dbReference>
<dbReference type="GO" id="GO:0046872">
    <property type="term" value="F:metal ion binding"/>
    <property type="evidence" value="ECO:0007669"/>
    <property type="project" value="UniProtKB-KW"/>
</dbReference>
<dbReference type="PROSITE" id="PS51085">
    <property type="entry name" value="2FE2S_FER_2"/>
    <property type="match status" value="1"/>
</dbReference>
<dbReference type="Gene3D" id="2.20.25.90">
    <property type="entry name" value="ADC-like domains"/>
    <property type="match status" value="1"/>
</dbReference>
<reference evidence="15 16" key="2">
    <citation type="submission" date="2017-08" db="EMBL/GenBank/DDBJ databases">
        <authorList>
            <person name="de Groot N.N."/>
        </authorList>
    </citation>
    <scope>NUCLEOTIDE SEQUENCE [LARGE SCALE GENOMIC DNA]</scope>
    <source>
        <strain evidence="15">Orrdi1</strain>
    </source>
</reference>
<evidence type="ECO:0000256" key="3">
    <source>
        <dbReference type="ARBA" id="ARBA00022485"/>
    </source>
</evidence>
<dbReference type="STRING" id="1851544.ODI_02246"/>
<evidence type="ECO:0000313" key="14">
    <source>
        <dbReference type="EMBL" id="SBT24158.1"/>
    </source>
</evidence>
<feature type="domain" description="4Fe-4S ferredoxin-type" evidence="11">
    <location>
        <begin position="161"/>
        <end position="192"/>
    </location>
</feature>
<dbReference type="InterPro" id="IPR041924">
    <property type="entry name" value="Formate_Dh-H_N"/>
</dbReference>
<dbReference type="Gene3D" id="3.40.228.10">
    <property type="entry name" value="Dimethylsulfoxide Reductase, domain 2"/>
    <property type="match status" value="1"/>
</dbReference>
<dbReference type="InterPro" id="IPR036010">
    <property type="entry name" value="2Fe-2S_ferredoxin-like_sf"/>
</dbReference>
<feature type="domain" description="4Fe-4S ferredoxin-type" evidence="11">
    <location>
        <begin position="205"/>
        <end position="233"/>
    </location>
</feature>
<dbReference type="FunFam" id="3.30.70.20:FF:000035">
    <property type="entry name" value="Iron hydrogenase 1"/>
    <property type="match status" value="1"/>
</dbReference>
<evidence type="ECO:0000256" key="1">
    <source>
        <dbReference type="ARBA" id="ARBA00005404"/>
    </source>
</evidence>
<dbReference type="NCBIfam" id="TIGR01591">
    <property type="entry name" value="Fdh-alpha"/>
    <property type="match status" value="1"/>
</dbReference>
<evidence type="ECO:0000313" key="16">
    <source>
        <dbReference type="Proteomes" id="UP000078558"/>
    </source>
</evidence>